<gene>
    <name evidence="8" type="ORF">MIMGU_mgv1a019350mg</name>
</gene>
<evidence type="ECO:0000256" key="3">
    <source>
        <dbReference type="ARBA" id="ARBA00023125"/>
    </source>
</evidence>
<feature type="domain" description="BZIP" evidence="7">
    <location>
        <begin position="61"/>
        <end position="113"/>
    </location>
</feature>
<feature type="compositionally biased region" description="Low complexity" evidence="6">
    <location>
        <begin position="38"/>
        <end position="56"/>
    </location>
</feature>
<evidence type="ECO:0000259" key="7">
    <source>
        <dbReference type="PROSITE" id="PS50217"/>
    </source>
</evidence>
<dbReference type="Gene3D" id="1.20.5.170">
    <property type="match status" value="1"/>
</dbReference>
<accession>A0A022QRE3</accession>
<dbReference type="PANTHER" id="PTHR45764">
    <property type="entry name" value="BZIP TRANSCRIPTION FACTOR 44"/>
    <property type="match status" value="1"/>
</dbReference>
<dbReference type="SMART" id="SM00338">
    <property type="entry name" value="BRLZ"/>
    <property type="match status" value="1"/>
</dbReference>
<organism evidence="8 9">
    <name type="scientific">Erythranthe guttata</name>
    <name type="common">Yellow monkey flower</name>
    <name type="synonym">Mimulus guttatus</name>
    <dbReference type="NCBI Taxonomy" id="4155"/>
    <lineage>
        <taxon>Eukaryota</taxon>
        <taxon>Viridiplantae</taxon>
        <taxon>Streptophyta</taxon>
        <taxon>Embryophyta</taxon>
        <taxon>Tracheophyta</taxon>
        <taxon>Spermatophyta</taxon>
        <taxon>Magnoliopsida</taxon>
        <taxon>eudicotyledons</taxon>
        <taxon>Gunneridae</taxon>
        <taxon>Pentapetalae</taxon>
        <taxon>asterids</taxon>
        <taxon>lamiids</taxon>
        <taxon>Lamiales</taxon>
        <taxon>Phrymaceae</taxon>
        <taxon>Erythranthe</taxon>
    </lineage>
</organism>
<sequence length="152" mass="17747">MMSVENPVHHMQNPVLEENHNPLTPNEIHELFSLVLEPQQQPSSNRSSSSSETNRSIYTVEERKHRRMASNRESARRSRRRKKTHVENITNEVNRLKIENRELKNMLCVLSHDCHLVQSGSDRLLSESIYLQHKLAGLHQILAYSTAQQLQY</sequence>
<feature type="region of interest" description="Disordered" evidence="6">
    <location>
        <begin position="1"/>
        <end position="23"/>
    </location>
</feature>
<comment type="subcellular location">
    <subcellularLocation>
        <location evidence="1">Nucleus</location>
    </subcellularLocation>
</comment>
<dbReference type="PROSITE" id="PS50217">
    <property type="entry name" value="BZIP"/>
    <property type="match status" value="1"/>
</dbReference>
<dbReference type="Proteomes" id="UP000030748">
    <property type="component" value="Unassembled WGS sequence"/>
</dbReference>
<dbReference type="AlphaFoldDB" id="A0A022QRE3"/>
<dbReference type="GO" id="GO:0046983">
    <property type="term" value="F:protein dimerization activity"/>
    <property type="evidence" value="ECO:0007669"/>
    <property type="project" value="UniProtKB-ARBA"/>
</dbReference>
<keyword evidence="4" id="KW-0804">Transcription</keyword>
<evidence type="ECO:0000313" key="8">
    <source>
        <dbReference type="EMBL" id="EYU31302.1"/>
    </source>
</evidence>
<evidence type="ECO:0000256" key="5">
    <source>
        <dbReference type="ARBA" id="ARBA00023242"/>
    </source>
</evidence>
<dbReference type="eggNOG" id="ENOG502S218">
    <property type="taxonomic scope" value="Eukaryota"/>
</dbReference>
<evidence type="ECO:0000313" key="9">
    <source>
        <dbReference type="Proteomes" id="UP000030748"/>
    </source>
</evidence>
<dbReference type="STRING" id="4155.A0A022QRE3"/>
<evidence type="ECO:0000256" key="2">
    <source>
        <dbReference type="ARBA" id="ARBA00023015"/>
    </source>
</evidence>
<keyword evidence="5" id="KW-0539">Nucleus</keyword>
<dbReference type="SUPFAM" id="SSF57959">
    <property type="entry name" value="Leucine zipper domain"/>
    <property type="match status" value="1"/>
</dbReference>
<evidence type="ECO:0000256" key="6">
    <source>
        <dbReference type="SAM" id="MobiDB-lite"/>
    </source>
</evidence>
<protein>
    <recommendedName>
        <fullName evidence="7">BZIP domain-containing protein</fullName>
    </recommendedName>
</protein>
<evidence type="ECO:0000256" key="4">
    <source>
        <dbReference type="ARBA" id="ARBA00023163"/>
    </source>
</evidence>
<proteinExistence type="predicted"/>
<feature type="region of interest" description="Disordered" evidence="6">
    <location>
        <begin position="38"/>
        <end position="85"/>
    </location>
</feature>
<dbReference type="PANTHER" id="PTHR45764:SF45">
    <property type="entry name" value="BZIP DOMAIN-CONTAINING PROTEIN"/>
    <property type="match status" value="1"/>
</dbReference>
<dbReference type="FunFam" id="1.20.5.170:FF:000020">
    <property type="entry name" value="BZIP transcription factor"/>
    <property type="match status" value="1"/>
</dbReference>
<dbReference type="PhylomeDB" id="A0A022QRE3"/>
<dbReference type="GO" id="GO:0000976">
    <property type="term" value="F:transcription cis-regulatory region binding"/>
    <property type="evidence" value="ECO:0000318"/>
    <property type="project" value="GO_Central"/>
</dbReference>
<dbReference type="Pfam" id="PF00170">
    <property type="entry name" value="bZIP_1"/>
    <property type="match status" value="1"/>
</dbReference>
<dbReference type="EMBL" id="KI630990">
    <property type="protein sequence ID" value="EYU31302.1"/>
    <property type="molecule type" value="Genomic_DNA"/>
</dbReference>
<dbReference type="GO" id="GO:0003700">
    <property type="term" value="F:DNA-binding transcription factor activity"/>
    <property type="evidence" value="ECO:0000318"/>
    <property type="project" value="GO_Central"/>
</dbReference>
<dbReference type="GO" id="GO:0005634">
    <property type="term" value="C:nucleus"/>
    <property type="evidence" value="ECO:0000318"/>
    <property type="project" value="GO_Central"/>
</dbReference>
<dbReference type="PROSITE" id="PS00036">
    <property type="entry name" value="BZIP_BASIC"/>
    <property type="match status" value="1"/>
</dbReference>
<dbReference type="InterPro" id="IPR004827">
    <property type="entry name" value="bZIP"/>
</dbReference>
<reference evidence="8 9" key="1">
    <citation type="journal article" date="2013" name="Proc. Natl. Acad. Sci. U.S.A.">
        <title>Fine-scale variation in meiotic recombination in Mimulus inferred from population shotgun sequencing.</title>
        <authorList>
            <person name="Hellsten U."/>
            <person name="Wright K.M."/>
            <person name="Jenkins J."/>
            <person name="Shu S."/>
            <person name="Yuan Y."/>
            <person name="Wessler S.R."/>
            <person name="Schmutz J."/>
            <person name="Willis J.H."/>
            <person name="Rokhsar D.S."/>
        </authorList>
    </citation>
    <scope>NUCLEOTIDE SEQUENCE [LARGE SCALE GENOMIC DNA]</scope>
    <source>
        <strain evidence="9">cv. DUN x IM62</strain>
    </source>
</reference>
<name>A0A022QRE3_ERYGU</name>
<keyword evidence="9" id="KW-1185">Reference proteome</keyword>
<dbReference type="InterPro" id="IPR046347">
    <property type="entry name" value="bZIP_sf"/>
</dbReference>
<dbReference type="GO" id="GO:0045893">
    <property type="term" value="P:positive regulation of DNA-templated transcription"/>
    <property type="evidence" value="ECO:0000318"/>
    <property type="project" value="GO_Central"/>
</dbReference>
<evidence type="ECO:0000256" key="1">
    <source>
        <dbReference type="ARBA" id="ARBA00004123"/>
    </source>
</evidence>
<keyword evidence="2" id="KW-0805">Transcription regulation</keyword>
<keyword evidence="3" id="KW-0238">DNA-binding</keyword>